<keyword evidence="1" id="KW-0560">Oxidoreductase</keyword>
<dbReference type="SUPFAM" id="SSF51430">
    <property type="entry name" value="NAD(P)-linked oxidoreductase"/>
    <property type="match status" value="1"/>
</dbReference>
<dbReference type="PANTHER" id="PTHR43364:SF6">
    <property type="entry name" value="OXIDOREDUCTASE-RELATED"/>
    <property type="match status" value="1"/>
</dbReference>
<dbReference type="InterPro" id="IPR050523">
    <property type="entry name" value="AKR_Detox_Biosynth"/>
</dbReference>
<dbReference type="FunFam" id="3.20.20.100:FF:000004">
    <property type="entry name" value="Oxidoreductase, aldo/keto reductase"/>
    <property type="match status" value="1"/>
</dbReference>
<dbReference type="STRING" id="400092.PKOR_10355"/>
<dbReference type="OrthoDB" id="9773828at2"/>
<dbReference type="EMBL" id="CP009621">
    <property type="protein sequence ID" value="AKD03452.1"/>
    <property type="molecule type" value="Genomic_DNA"/>
</dbReference>
<evidence type="ECO:0000256" key="1">
    <source>
        <dbReference type="ARBA" id="ARBA00023002"/>
    </source>
</evidence>
<protein>
    <submittedName>
        <fullName evidence="3">Alcohol dehydrogenase</fullName>
    </submittedName>
</protein>
<reference evidence="3 4" key="1">
    <citation type="journal article" date="2015" name="Sci. Rep.">
        <title>Unraveling adaptation of Pontibacter korlensis to radiation and infertility in desert through complete genome and comparative transcriptomic analysis.</title>
        <authorList>
            <person name="Dai J."/>
            <person name="Dai W."/>
            <person name="Qiu C."/>
            <person name="Yang Z."/>
            <person name="Zhang Y."/>
            <person name="Zhou M."/>
            <person name="Zhang L."/>
            <person name="Fang C."/>
            <person name="Gao Q."/>
            <person name="Yang Q."/>
            <person name="Li X."/>
            <person name="Wang Z."/>
            <person name="Wang Z."/>
            <person name="Jia Z."/>
            <person name="Chen X."/>
        </authorList>
    </citation>
    <scope>NUCLEOTIDE SEQUENCE [LARGE SCALE GENOMIC DNA]</scope>
    <source>
        <strain evidence="3 4">X14-1T</strain>
    </source>
</reference>
<accession>A0A0E3UWJ1</accession>
<dbReference type="CDD" id="cd19081">
    <property type="entry name" value="AKR_AKR9C1"/>
    <property type="match status" value="1"/>
</dbReference>
<gene>
    <name evidence="3" type="ORF">PKOR_10355</name>
</gene>
<dbReference type="RefSeq" id="WP_046310585.1">
    <property type="nucleotide sequence ID" value="NZ_CBCSCY010000005.1"/>
</dbReference>
<dbReference type="Gene3D" id="3.20.20.100">
    <property type="entry name" value="NADP-dependent oxidoreductase domain"/>
    <property type="match status" value="1"/>
</dbReference>
<dbReference type="InterPro" id="IPR036812">
    <property type="entry name" value="NAD(P)_OxRdtase_dom_sf"/>
</dbReference>
<dbReference type="PATRIC" id="fig|400092.3.peg.2267"/>
<evidence type="ECO:0000313" key="4">
    <source>
        <dbReference type="Proteomes" id="UP000033109"/>
    </source>
</evidence>
<dbReference type="Pfam" id="PF00248">
    <property type="entry name" value="Aldo_ket_red"/>
    <property type="match status" value="1"/>
</dbReference>
<organism evidence="3 4">
    <name type="scientific">Pontibacter korlensis</name>
    <dbReference type="NCBI Taxonomy" id="400092"/>
    <lineage>
        <taxon>Bacteria</taxon>
        <taxon>Pseudomonadati</taxon>
        <taxon>Bacteroidota</taxon>
        <taxon>Cytophagia</taxon>
        <taxon>Cytophagales</taxon>
        <taxon>Hymenobacteraceae</taxon>
        <taxon>Pontibacter</taxon>
    </lineage>
</organism>
<evidence type="ECO:0000313" key="3">
    <source>
        <dbReference type="EMBL" id="AKD03452.1"/>
    </source>
</evidence>
<keyword evidence="4" id="KW-1185">Reference proteome</keyword>
<sequence>MNKRKLGNTDLHTAPIVIGSNVFGWTLNEKESFEILDEVYEAGFNTLDTADVYSRWGEGNQGGESETIIGKWMKERGNRDKIVLITKVGSDMGQGHKDISEKHILKTADDSLRRLQVDYIDLYLTHWDDDKTPVEETLGAYQKLIEAGKVGYIGASNLSPERLRASLEASKKQGLPRYEVFQPEYNLYDREEYEAEIAPICKEEGLGVITYFSLASGFLSGKYRSEEDLSKSVRGGGIKKYLDERGRHILATLDELAERHGVSQAGIALAWLINNPLVTAPIASATKSKHVQAFTEAVQLELTQDDMKQLEKASSYTQEV</sequence>
<proteinExistence type="predicted"/>
<feature type="domain" description="NADP-dependent oxidoreductase" evidence="2">
    <location>
        <begin position="15"/>
        <end position="313"/>
    </location>
</feature>
<dbReference type="GO" id="GO:0005829">
    <property type="term" value="C:cytosol"/>
    <property type="evidence" value="ECO:0007669"/>
    <property type="project" value="TreeGrafter"/>
</dbReference>
<dbReference type="PANTHER" id="PTHR43364">
    <property type="entry name" value="NADH-SPECIFIC METHYLGLYOXAL REDUCTASE-RELATED"/>
    <property type="match status" value="1"/>
</dbReference>
<name>A0A0E3UWJ1_9BACT</name>
<dbReference type="KEGG" id="pko:PKOR_10355"/>
<dbReference type="GO" id="GO:0016491">
    <property type="term" value="F:oxidoreductase activity"/>
    <property type="evidence" value="ECO:0007669"/>
    <property type="project" value="UniProtKB-KW"/>
</dbReference>
<dbReference type="InterPro" id="IPR023210">
    <property type="entry name" value="NADP_OxRdtase_dom"/>
</dbReference>
<evidence type="ECO:0000259" key="2">
    <source>
        <dbReference type="Pfam" id="PF00248"/>
    </source>
</evidence>
<dbReference type="HOGENOM" id="CLU_023205_2_0_10"/>
<dbReference type="Proteomes" id="UP000033109">
    <property type="component" value="Chromosome"/>
</dbReference>
<dbReference type="AlphaFoldDB" id="A0A0E3UWJ1"/>